<dbReference type="InterPro" id="IPR024731">
    <property type="entry name" value="NELL2-like_EGF"/>
</dbReference>
<dbReference type="EMBL" id="KB201304">
    <property type="protein sequence ID" value="ESO97555.1"/>
    <property type="molecule type" value="Genomic_DNA"/>
</dbReference>
<keyword evidence="5 14" id="KW-0732">Signal</keyword>
<evidence type="ECO:0000256" key="3">
    <source>
        <dbReference type="ARBA" id="ARBA00022530"/>
    </source>
</evidence>
<evidence type="ECO:0000256" key="2">
    <source>
        <dbReference type="ARBA" id="ARBA00022525"/>
    </source>
</evidence>
<keyword evidence="19" id="KW-1185">Reference proteome</keyword>
<evidence type="ECO:0000259" key="15">
    <source>
        <dbReference type="PROSITE" id="PS50026"/>
    </source>
</evidence>
<dbReference type="GO" id="GO:0042813">
    <property type="term" value="F:Wnt receptor activity"/>
    <property type="evidence" value="ECO:0007669"/>
    <property type="project" value="TreeGrafter"/>
</dbReference>
<feature type="domain" description="EGF-like" evidence="15">
    <location>
        <begin position="737"/>
        <end position="775"/>
    </location>
</feature>
<dbReference type="OMA" id="DECQRGD"/>
<dbReference type="SMART" id="SM00179">
    <property type="entry name" value="EGF_CA"/>
    <property type="match status" value="6"/>
</dbReference>
<dbReference type="GO" id="GO:0017147">
    <property type="term" value="F:Wnt-protein binding"/>
    <property type="evidence" value="ECO:0007669"/>
    <property type="project" value="TreeGrafter"/>
</dbReference>
<dbReference type="PROSITE" id="PS00010">
    <property type="entry name" value="ASX_HYDROXYL"/>
    <property type="match status" value="1"/>
</dbReference>
<dbReference type="OrthoDB" id="6375837at2759"/>
<dbReference type="InterPro" id="IPR009030">
    <property type="entry name" value="Growth_fac_rcpt_cys_sf"/>
</dbReference>
<keyword evidence="8" id="KW-0084">Basement membrane</keyword>
<dbReference type="InterPro" id="IPR000033">
    <property type="entry name" value="LDLR_classB_rpt"/>
</dbReference>
<dbReference type="KEGG" id="lgi:LOTGIDRAFT_208735"/>
<feature type="repeat" description="LDL-receptor class B" evidence="13">
    <location>
        <begin position="1079"/>
        <end position="1123"/>
    </location>
</feature>
<dbReference type="GeneID" id="20246084"/>
<keyword evidence="6" id="KW-0677">Repeat</keyword>
<dbReference type="SUPFAM" id="SSF57184">
    <property type="entry name" value="Growth factor receptor domain"/>
    <property type="match status" value="3"/>
</dbReference>
<comment type="subcellular location">
    <subcellularLocation>
        <location evidence="1">Secreted</location>
        <location evidence="1">Extracellular space</location>
        <location evidence="1">Extracellular matrix</location>
        <location evidence="1">Basement membrane</location>
    </subcellularLocation>
</comment>
<feature type="repeat" description="LDL-receptor class B" evidence="13">
    <location>
        <begin position="1036"/>
        <end position="1078"/>
    </location>
</feature>
<sequence length="1257" mass="139747">MAPLYLALCMISLVHGVPLRLFYSYGENARNNVTLNVGDDVSSDEVTLNTPIAFYENYYRNVYINVNGHLSFETELPDYRATLVLPIGFKIIAVYLSDVDTRGTGKVYYRETQDKSSLQRAALDIQTHFTGQESFEPTSLFIVTWDKVGYYKQGTDKTNTFQLVIASDGRDSFAIFNYLDNGMGWVTGDGKTTPSLPDVPAQAGFDSGERQRFVKLPNSGTTTSYVNDTNVNVPGSWMFHIGNTGGSNIASADLNTGEVVIFEVDQEQSCLEGARQCHINAKCVDFDSGFCCECQKPYYGNGRQCLEPGVPQRLNGKVFGTVNGYRLQDLDQHTYVVTSDGRAYTAISRVPPELGVGLQTLNTLGGVIGWMFATQIHPSAKNGYAFTGGEFNRTVTVTFFDQNNEKKLRIYQYFFGHDALNNMRMESRLDGVIPQIPIDAKVSVDDYKENYKKVAPGVIKSFSTRTYRINEVAYRYTWDQTIYFKECMNDPMKDEGEITQLSITRSFVVYNEQDQVVRYAGSNKVGVYAGQDPCSNAAQNCDSNADCIPVGESYRCACRVGYGGDGVTCQDVDECSFELNTCDENARCFNVPGSFQCQCENGYLGDGIICRPDLEECGGRYCDVNAICSDRRGRPMCECKSGFAGNGIECYPVEFGCNEADICGENAECIFDNDDGKYRCECMDDFSGDGIVCEPTRGRIDCEKCDSNAQCNYDVERFVFRCQCNAGFTGNGYSCSPLDDCSLCDPNADCLFDRTENKNRCYCRRGFYGDGNRCQRYDCQRQQVCDPNADCVKDGEFNICECKSGFRGDGRRCVVAECNIVNNCDVNAQCIPDQRDTRRYLCQCNPGYEGDGRVCIQRVVPCNQVNNCSPYAECLYNPDNLSYRCRCGSGYQGDGYQCRRRTDLVDCNKNSSLCDSNASCLFLVDQYACVCNDKYRGNGARCVPIVGKGNYLIYAQGYKLMKTPHDSSEFTYGEQIVSDPEQLAIAVETDCKTGYLYWTDVYGGQIKRSNLDGSNSQVILDGLSSPEGLAVDYVSGNIYYTDSGLDVIGVSKLDGSAKSTLFKQNLENPRSIVIDVSRSVIYWTDWNRNGPKIERGSMDGSERKTIVETDLGLPNGLAIDVTTQQLCWADAGARKIECARSDGVGRRIIYDQAQYPFGLTFVDNVLYWTDWEKKQIISFNRDTGASGNLNLAPGGNGKLYGITAVRNTCPQITNACSFNNGGCRFLCLPTPRGGRKCMCADNVDPRRCNEIFNTSKK</sequence>
<evidence type="ECO:0000313" key="19">
    <source>
        <dbReference type="Proteomes" id="UP000030746"/>
    </source>
</evidence>
<keyword evidence="11" id="KW-0325">Glycoprotein</keyword>
<accession>V4ART3</accession>
<evidence type="ECO:0000256" key="4">
    <source>
        <dbReference type="ARBA" id="ARBA00022536"/>
    </source>
</evidence>
<dbReference type="PROSITE" id="PS50993">
    <property type="entry name" value="NIDOGEN_G2"/>
    <property type="match status" value="1"/>
</dbReference>
<keyword evidence="7" id="KW-0106">Calcium</keyword>
<dbReference type="PROSITE" id="PS01187">
    <property type="entry name" value="EGF_CA"/>
    <property type="match status" value="1"/>
</dbReference>
<evidence type="ECO:0008006" key="20">
    <source>
        <dbReference type="Google" id="ProtNLM"/>
    </source>
</evidence>
<feature type="domain" description="NIDO" evidence="17">
    <location>
        <begin position="94"/>
        <end position="244"/>
    </location>
</feature>
<evidence type="ECO:0000256" key="12">
    <source>
        <dbReference type="PROSITE-ProRule" id="PRU00076"/>
    </source>
</evidence>
<protein>
    <recommendedName>
        <fullName evidence="20">Nidogen-1</fullName>
    </recommendedName>
</protein>
<keyword evidence="3" id="KW-0272">Extracellular matrix</keyword>
<feature type="disulfide bond" evidence="12">
    <location>
        <begin position="744"/>
        <end position="761"/>
    </location>
</feature>
<keyword evidence="2" id="KW-0964">Secreted</keyword>
<dbReference type="Pfam" id="PF00058">
    <property type="entry name" value="Ldl_recept_b"/>
    <property type="match status" value="3"/>
</dbReference>
<evidence type="ECO:0000256" key="7">
    <source>
        <dbReference type="ARBA" id="ARBA00022837"/>
    </source>
</evidence>
<feature type="domain" description="EGF-like" evidence="15">
    <location>
        <begin position="653"/>
        <end position="694"/>
    </location>
</feature>
<feature type="domain" description="EGF-like" evidence="15">
    <location>
        <begin position="814"/>
        <end position="856"/>
    </location>
</feature>
<keyword evidence="10 12" id="KW-1015">Disulfide bond</keyword>
<dbReference type="Gene3D" id="2.10.25.10">
    <property type="entry name" value="Laminin"/>
    <property type="match status" value="10"/>
</dbReference>
<dbReference type="STRING" id="225164.V4ART3"/>
<dbReference type="SUPFAM" id="SSF54511">
    <property type="entry name" value="GFP-like"/>
    <property type="match status" value="1"/>
</dbReference>
<evidence type="ECO:0000256" key="8">
    <source>
        <dbReference type="ARBA" id="ARBA00022869"/>
    </source>
</evidence>
<dbReference type="InterPro" id="IPR003886">
    <property type="entry name" value="NIDO_dom"/>
</dbReference>
<keyword evidence="4 12" id="KW-0245">EGF-like domain</keyword>
<feature type="domain" description="EGF-like" evidence="15">
    <location>
        <begin position="571"/>
        <end position="611"/>
    </location>
</feature>
<feature type="domain" description="Nidogen G2 beta-barrel" evidence="16">
    <location>
        <begin position="310"/>
        <end position="535"/>
    </location>
</feature>
<dbReference type="InterPro" id="IPR000152">
    <property type="entry name" value="EGF-type_Asp/Asn_hydroxyl_site"/>
</dbReference>
<keyword evidence="9" id="KW-0130">Cell adhesion</keyword>
<dbReference type="PANTHER" id="PTHR46513:SF13">
    <property type="entry name" value="EGF-LIKE DOMAIN-CONTAINING PROTEIN"/>
    <property type="match status" value="1"/>
</dbReference>
<evidence type="ECO:0000256" key="9">
    <source>
        <dbReference type="ARBA" id="ARBA00022889"/>
    </source>
</evidence>
<evidence type="ECO:0000256" key="6">
    <source>
        <dbReference type="ARBA" id="ARBA00022737"/>
    </source>
</evidence>
<dbReference type="SMART" id="SM00181">
    <property type="entry name" value="EGF"/>
    <property type="match status" value="12"/>
</dbReference>
<dbReference type="GO" id="GO:0007160">
    <property type="term" value="P:cell-matrix adhesion"/>
    <property type="evidence" value="ECO:0007669"/>
    <property type="project" value="InterPro"/>
</dbReference>
<dbReference type="InterPro" id="IPR011042">
    <property type="entry name" value="6-blade_b-propeller_TolB-like"/>
</dbReference>
<dbReference type="HOGENOM" id="CLU_003163_1_0_1"/>
<dbReference type="InterPro" id="IPR018097">
    <property type="entry name" value="EGF_Ca-bd_CS"/>
</dbReference>
<dbReference type="PROSITE" id="PS01186">
    <property type="entry name" value="EGF_2"/>
    <property type="match status" value="8"/>
</dbReference>
<evidence type="ECO:0000313" key="18">
    <source>
        <dbReference type="EMBL" id="ESO97555.1"/>
    </source>
</evidence>
<feature type="disulfide bond" evidence="12">
    <location>
        <begin position="868"/>
        <end position="885"/>
    </location>
</feature>
<proteinExistence type="predicted"/>
<dbReference type="SMART" id="SM00135">
    <property type="entry name" value="LY"/>
    <property type="match status" value="5"/>
</dbReference>
<dbReference type="FunFam" id="2.10.25.10:FF:000038">
    <property type="entry name" value="Fibrillin 2"/>
    <property type="match status" value="1"/>
</dbReference>
<evidence type="ECO:0000256" key="10">
    <source>
        <dbReference type="ARBA" id="ARBA00023157"/>
    </source>
</evidence>
<dbReference type="InterPro" id="IPR006605">
    <property type="entry name" value="G2_nidogen/fibulin_G2F"/>
</dbReference>
<dbReference type="GO" id="GO:0060070">
    <property type="term" value="P:canonical Wnt signaling pathway"/>
    <property type="evidence" value="ECO:0007669"/>
    <property type="project" value="TreeGrafter"/>
</dbReference>
<dbReference type="PANTHER" id="PTHR46513">
    <property type="entry name" value="VITELLOGENIN RECEPTOR-LIKE PROTEIN-RELATED-RELATED"/>
    <property type="match status" value="1"/>
</dbReference>
<dbReference type="PROSITE" id="PS51220">
    <property type="entry name" value="NIDO"/>
    <property type="match status" value="1"/>
</dbReference>
<feature type="signal peptide" evidence="14">
    <location>
        <begin position="1"/>
        <end position="16"/>
    </location>
</feature>
<dbReference type="CTD" id="20246084"/>
<evidence type="ECO:0000256" key="13">
    <source>
        <dbReference type="PROSITE-ProRule" id="PRU00461"/>
    </source>
</evidence>
<evidence type="ECO:0000256" key="1">
    <source>
        <dbReference type="ARBA" id="ARBA00004302"/>
    </source>
</evidence>
<gene>
    <name evidence="18" type="ORF">LOTGIDRAFT_208735</name>
</gene>
<feature type="chain" id="PRO_5004717430" description="Nidogen-1" evidence="14">
    <location>
        <begin position="17"/>
        <end position="1257"/>
    </location>
</feature>
<dbReference type="InterPro" id="IPR050778">
    <property type="entry name" value="Cueball_EGF_LRP_Nidogen"/>
</dbReference>
<dbReference type="PROSITE" id="PS50026">
    <property type="entry name" value="EGF_3"/>
    <property type="match status" value="8"/>
</dbReference>
<dbReference type="AlphaFoldDB" id="V4ART3"/>
<feature type="disulfide bond" evidence="12">
    <location>
        <begin position="663"/>
        <end position="680"/>
    </location>
</feature>
<feature type="domain" description="EGF-like" evidence="15">
    <location>
        <begin position="613"/>
        <end position="651"/>
    </location>
</feature>
<dbReference type="Gene3D" id="2.120.10.30">
    <property type="entry name" value="TolB, C-terminal domain"/>
    <property type="match status" value="1"/>
</dbReference>
<dbReference type="Pfam" id="PF12947">
    <property type="entry name" value="EGF_3"/>
    <property type="match status" value="2"/>
</dbReference>
<dbReference type="GO" id="GO:0005604">
    <property type="term" value="C:basement membrane"/>
    <property type="evidence" value="ECO:0007669"/>
    <property type="project" value="UniProtKB-SubCell"/>
</dbReference>
<dbReference type="GO" id="GO:0005509">
    <property type="term" value="F:calcium ion binding"/>
    <property type="evidence" value="ECO:0007669"/>
    <property type="project" value="InterPro"/>
</dbReference>
<dbReference type="Pfam" id="PF07474">
    <property type="entry name" value="G2F"/>
    <property type="match status" value="1"/>
</dbReference>
<dbReference type="Proteomes" id="UP000030746">
    <property type="component" value="Unassembled WGS sequence"/>
</dbReference>
<evidence type="ECO:0000256" key="5">
    <source>
        <dbReference type="ARBA" id="ARBA00022729"/>
    </source>
</evidence>
<organism evidence="18 19">
    <name type="scientific">Lottia gigantea</name>
    <name type="common">Giant owl limpet</name>
    <dbReference type="NCBI Taxonomy" id="225164"/>
    <lineage>
        <taxon>Eukaryota</taxon>
        <taxon>Metazoa</taxon>
        <taxon>Spiralia</taxon>
        <taxon>Lophotrochozoa</taxon>
        <taxon>Mollusca</taxon>
        <taxon>Gastropoda</taxon>
        <taxon>Patellogastropoda</taxon>
        <taxon>Lottioidea</taxon>
        <taxon>Lottiidae</taxon>
        <taxon>Lottia</taxon>
    </lineage>
</organism>
<dbReference type="RefSeq" id="XP_009051417.1">
    <property type="nucleotide sequence ID" value="XM_009053169.1"/>
</dbReference>
<dbReference type="Gene3D" id="2.40.155.10">
    <property type="entry name" value="Green fluorescent protein"/>
    <property type="match status" value="1"/>
</dbReference>
<dbReference type="FunFam" id="2.120.10.30:FF:000241">
    <property type="entry name" value="Low-density lipoprotein receptor-related protein 6"/>
    <property type="match status" value="1"/>
</dbReference>
<evidence type="ECO:0000259" key="16">
    <source>
        <dbReference type="PROSITE" id="PS50993"/>
    </source>
</evidence>
<evidence type="ECO:0000256" key="14">
    <source>
        <dbReference type="SAM" id="SignalP"/>
    </source>
</evidence>
<comment type="caution">
    <text evidence="12">Lacks conserved residue(s) required for the propagation of feature annotation.</text>
</comment>
<feature type="domain" description="EGF-like" evidence="15">
    <location>
        <begin position="858"/>
        <end position="899"/>
    </location>
</feature>
<dbReference type="CDD" id="cd00054">
    <property type="entry name" value="EGF_CA"/>
    <property type="match status" value="1"/>
</dbReference>
<dbReference type="Pfam" id="PF06119">
    <property type="entry name" value="NIDO"/>
    <property type="match status" value="1"/>
</dbReference>
<dbReference type="CDD" id="cd00255">
    <property type="entry name" value="nidG2"/>
    <property type="match status" value="1"/>
</dbReference>
<evidence type="ECO:0000259" key="17">
    <source>
        <dbReference type="PROSITE" id="PS51220"/>
    </source>
</evidence>
<dbReference type="PROSITE" id="PS51120">
    <property type="entry name" value="LDLRB"/>
    <property type="match status" value="3"/>
</dbReference>
<dbReference type="GO" id="GO:0005886">
    <property type="term" value="C:plasma membrane"/>
    <property type="evidence" value="ECO:0007669"/>
    <property type="project" value="TreeGrafter"/>
</dbReference>
<name>V4ART3_LOTGI</name>
<feature type="repeat" description="LDL-receptor class B" evidence="13">
    <location>
        <begin position="994"/>
        <end position="1035"/>
    </location>
</feature>
<evidence type="ECO:0000256" key="11">
    <source>
        <dbReference type="ARBA" id="ARBA00023180"/>
    </source>
</evidence>
<dbReference type="SMART" id="SM00682">
    <property type="entry name" value="G2F"/>
    <property type="match status" value="1"/>
</dbReference>
<feature type="domain" description="EGF-like" evidence="15">
    <location>
        <begin position="903"/>
        <end position="943"/>
    </location>
</feature>
<dbReference type="SUPFAM" id="SSF63825">
    <property type="entry name" value="YWTD domain"/>
    <property type="match status" value="1"/>
</dbReference>
<dbReference type="InterPro" id="IPR009017">
    <property type="entry name" value="GFP"/>
</dbReference>
<feature type="domain" description="EGF-like" evidence="15">
    <location>
        <begin position="530"/>
        <end position="570"/>
    </location>
</feature>
<dbReference type="InterPro" id="IPR001881">
    <property type="entry name" value="EGF-like_Ca-bd_dom"/>
</dbReference>
<dbReference type="InterPro" id="IPR000742">
    <property type="entry name" value="EGF"/>
</dbReference>
<dbReference type="SMART" id="SM00539">
    <property type="entry name" value="NIDO"/>
    <property type="match status" value="1"/>
</dbReference>
<reference evidence="18 19" key="1">
    <citation type="journal article" date="2013" name="Nature">
        <title>Insights into bilaterian evolution from three spiralian genomes.</title>
        <authorList>
            <person name="Simakov O."/>
            <person name="Marletaz F."/>
            <person name="Cho S.J."/>
            <person name="Edsinger-Gonzales E."/>
            <person name="Havlak P."/>
            <person name="Hellsten U."/>
            <person name="Kuo D.H."/>
            <person name="Larsson T."/>
            <person name="Lv J."/>
            <person name="Arendt D."/>
            <person name="Savage R."/>
            <person name="Osoegawa K."/>
            <person name="de Jong P."/>
            <person name="Grimwood J."/>
            <person name="Chapman J.A."/>
            <person name="Shapiro H."/>
            <person name="Aerts A."/>
            <person name="Otillar R.P."/>
            <person name="Terry A.Y."/>
            <person name="Boore J.L."/>
            <person name="Grigoriev I.V."/>
            <person name="Lindberg D.R."/>
            <person name="Seaver E.C."/>
            <person name="Weisblat D.A."/>
            <person name="Putnam N.H."/>
            <person name="Rokhsar D.S."/>
        </authorList>
    </citation>
    <scope>NUCLEOTIDE SEQUENCE [LARGE SCALE GENOMIC DNA]</scope>
</reference>